<gene>
    <name evidence="3" type="ORF">WJX74_010313</name>
</gene>
<proteinExistence type="inferred from homology"/>
<dbReference type="InterPro" id="IPR013742">
    <property type="entry name" value="Whirly"/>
</dbReference>
<name>A0AAW1QHR0_9CHLO</name>
<comment type="similarity">
    <text evidence="1">Belongs to the Whirly family.</text>
</comment>
<comment type="caution">
    <text evidence="3">The sequence shown here is derived from an EMBL/GenBank/DDBJ whole genome shotgun (WGS) entry which is preliminary data.</text>
</comment>
<dbReference type="GO" id="GO:0006355">
    <property type="term" value="P:regulation of DNA-templated transcription"/>
    <property type="evidence" value="ECO:0007669"/>
    <property type="project" value="InterPro"/>
</dbReference>
<accession>A0AAW1QHR0</accession>
<dbReference type="GO" id="GO:0006952">
    <property type="term" value="P:defense response"/>
    <property type="evidence" value="ECO:0007669"/>
    <property type="project" value="InterPro"/>
</dbReference>
<evidence type="ECO:0000256" key="1">
    <source>
        <dbReference type="ARBA" id="ARBA00006061"/>
    </source>
</evidence>
<dbReference type="AlphaFoldDB" id="A0AAW1QHR0"/>
<evidence type="ECO:0000256" key="2">
    <source>
        <dbReference type="ARBA" id="ARBA00022946"/>
    </source>
</evidence>
<dbReference type="SUPFAM" id="SSF54447">
    <property type="entry name" value="ssDNA-binding transcriptional regulator domain"/>
    <property type="match status" value="1"/>
</dbReference>
<dbReference type="PANTHER" id="PTHR31745:SF1">
    <property type="entry name" value="SINGLE-STRANDED DNA-BINDING PROTEIN WHY2, MITOCHONDRIAL"/>
    <property type="match status" value="1"/>
</dbReference>
<dbReference type="Pfam" id="PF08536">
    <property type="entry name" value="Whirly"/>
    <property type="match status" value="1"/>
</dbReference>
<dbReference type="Gene3D" id="2.30.31.10">
    <property type="entry name" value="Transcriptional Coactivator Pc4, Chain A"/>
    <property type="match status" value="1"/>
</dbReference>
<reference evidence="3 4" key="1">
    <citation type="journal article" date="2024" name="Nat. Commun.">
        <title>Phylogenomics reveals the evolutionary origins of lichenization in chlorophyte algae.</title>
        <authorList>
            <person name="Puginier C."/>
            <person name="Libourel C."/>
            <person name="Otte J."/>
            <person name="Skaloud P."/>
            <person name="Haon M."/>
            <person name="Grisel S."/>
            <person name="Petersen M."/>
            <person name="Berrin J.G."/>
            <person name="Delaux P.M."/>
            <person name="Dal Grande F."/>
            <person name="Keller J."/>
        </authorList>
    </citation>
    <scope>NUCLEOTIDE SEQUENCE [LARGE SCALE GENOMIC DNA]</scope>
    <source>
        <strain evidence="3 4">SAG 2145</strain>
    </source>
</reference>
<dbReference type="EMBL" id="JALJOS010000043">
    <property type="protein sequence ID" value="KAK9820828.1"/>
    <property type="molecule type" value="Genomic_DNA"/>
</dbReference>
<dbReference type="GO" id="GO:0003697">
    <property type="term" value="F:single-stranded DNA binding"/>
    <property type="evidence" value="ECO:0007669"/>
    <property type="project" value="InterPro"/>
</dbReference>
<protein>
    <submittedName>
        <fullName evidence="3">Uncharacterized protein</fullName>
    </submittedName>
</protein>
<dbReference type="Proteomes" id="UP001438707">
    <property type="component" value="Unassembled WGS sequence"/>
</dbReference>
<dbReference type="PANTHER" id="PTHR31745">
    <property type="entry name" value="SINGLE-STRANDED DNA-BINDING PROTEIN WHY2, MITOCHONDRIAL"/>
    <property type="match status" value="1"/>
</dbReference>
<dbReference type="InterPro" id="IPR009044">
    <property type="entry name" value="ssDNA-bd_transcriptional_reg"/>
</dbReference>
<evidence type="ECO:0000313" key="3">
    <source>
        <dbReference type="EMBL" id="KAK9820828.1"/>
    </source>
</evidence>
<evidence type="ECO:0000313" key="4">
    <source>
        <dbReference type="Proteomes" id="UP001438707"/>
    </source>
</evidence>
<keyword evidence="2" id="KW-0809">Transit peptide</keyword>
<keyword evidence="4" id="KW-1185">Reference proteome</keyword>
<sequence>MQLAMLRCPLYVQARAFARLATVSRSRCTVPVRWATTTAAYDPSSAGEAPKSRVYSAYQLYKGKAAASFKVIRPQWQSLPDGSYTISRAGTLLVEVAPAQQGTGTRPGERRYEWDSKVTFALSASELGEMIASQGRGIQPIFHDPGMNTGAQGQKTKSFRYQLMSQDSQDLYLQVEMNESGKQQQRYGLPVTRGEHEVITRIAKFIIPHLLGIDEVLQQAGEALCGLAGGAAGAFLPSLLVPVHLTENIWR</sequence>
<organism evidence="3 4">
    <name type="scientific">Apatococcus lobatus</name>
    <dbReference type="NCBI Taxonomy" id="904363"/>
    <lineage>
        <taxon>Eukaryota</taxon>
        <taxon>Viridiplantae</taxon>
        <taxon>Chlorophyta</taxon>
        <taxon>core chlorophytes</taxon>
        <taxon>Trebouxiophyceae</taxon>
        <taxon>Chlorellales</taxon>
        <taxon>Chlorellaceae</taxon>
        <taxon>Apatococcus</taxon>
    </lineage>
</organism>